<reference evidence="2 3" key="1">
    <citation type="journal article" date="2016" name="Sci. Rep.">
        <title>The genome sequence of the outbreeding globe artichoke constructed de novo incorporating a phase-aware low-pass sequencing strategy of F1 progeny.</title>
        <authorList>
            <person name="Scaglione D."/>
            <person name="Reyes-Chin-Wo S."/>
            <person name="Acquadro A."/>
            <person name="Froenicke L."/>
            <person name="Portis E."/>
            <person name="Beitel C."/>
            <person name="Tirone M."/>
            <person name="Mauro R."/>
            <person name="Lo Monaco A."/>
            <person name="Mauromicale G."/>
            <person name="Faccioli P."/>
            <person name="Cattivelli L."/>
            <person name="Rieseberg L."/>
            <person name="Michelmore R."/>
            <person name="Lanteri S."/>
        </authorList>
    </citation>
    <scope>NUCLEOTIDE SEQUENCE [LARGE SCALE GENOMIC DNA]</scope>
    <source>
        <strain evidence="2">2C</strain>
    </source>
</reference>
<dbReference type="Proteomes" id="UP000243975">
    <property type="component" value="Unassembled WGS sequence"/>
</dbReference>
<dbReference type="PANTHER" id="PTHR34946">
    <property type="entry name" value="OS03G0310200 PROTEIN"/>
    <property type="match status" value="1"/>
</dbReference>
<dbReference type="EMBL" id="LEKV01003809">
    <property type="protein sequence ID" value="KVH98140.1"/>
    <property type="molecule type" value="Genomic_DNA"/>
</dbReference>
<dbReference type="GO" id="GO:0005634">
    <property type="term" value="C:nucleus"/>
    <property type="evidence" value="ECO:0007669"/>
    <property type="project" value="TreeGrafter"/>
</dbReference>
<protein>
    <submittedName>
        <fullName evidence="2">Uncharacterized protein</fullName>
    </submittedName>
</protein>
<dbReference type="Gramene" id="KVH98140">
    <property type="protein sequence ID" value="KVH98140"/>
    <property type="gene ID" value="Ccrd_023648"/>
</dbReference>
<feature type="region of interest" description="Disordered" evidence="1">
    <location>
        <begin position="1"/>
        <end position="30"/>
    </location>
</feature>
<evidence type="ECO:0000313" key="3">
    <source>
        <dbReference type="Proteomes" id="UP000243975"/>
    </source>
</evidence>
<dbReference type="STRING" id="59895.A0A124SDV8"/>
<keyword evidence="3" id="KW-1185">Reference proteome</keyword>
<accession>A0A124SDV8</accession>
<dbReference type="AlphaFoldDB" id="A0A124SDV8"/>
<dbReference type="GO" id="GO:0009630">
    <property type="term" value="P:gravitropism"/>
    <property type="evidence" value="ECO:0007669"/>
    <property type="project" value="TreeGrafter"/>
</dbReference>
<dbReference type="OMA" id="KATHWID"/>
<comment type="caution">
    <text evidence="2">The sequence shown here is derived from an EMBL/GenBank/DDBJ whole genome shotgun (WGS) entry which is preliminary data.</text>
</comment>
<proteinExistence type="predicted"/>
<gene>
    <name evidence="2" type="ORF">Ccrd_023648</name>
</gene>
<organism evidence="2 3">
    <name type="scientific">Cynara cardunculus var. scolymus</name>
    <name type="common">Globe artichoke</name>
    <name type="synonym">Cynara scolymus</name>
    <dbReference type="NCBI Taxonomy" id="59895"/>
    <lineage>
        <taxon>Eukaryota</taxon>
        <taxon>Viridiplantae</taxon>
        <taxon>Streptophyta</taxon>
        <taxon>Embryophyta</taxon>
        <taxon>Tracheophyta</taxon>
        <taxon>Spermatophyta</taxon>
        <taxon>Magnoliopsida</taxon>
        <taxon>eudicotyledons</taxon>
        <taxon>Gunneridae</taxon>
        <taxon>Pentapetalae</taxon>
        <taxon>asterids</taxon>
        <taxon>campanulids</taxon>
        <taxon>Asterales</taxon>
        <taxon>Asteraceae</taxon>
        <taxon>Carduoideae</taxon>
        <taxon>Cardueae</taxon>
        <taxon>Carduinae</taxon>
        <taxon>Cynara</taxon>
    </lineage>
</organism>
<dbReference type="PANTHER" id="PTHR34946:SF2">
    <property type="entry name" value="OS04G0386300 PROTEIN"/>
    <property type="match status" value="1"/>
</dbReference>
<evidence type="ECO:0000313" key="2">
    <source>
        <dbReference type="EMBL" id="KVH98140.1"/>
    </source>
</evidence>
<evidence type="ECO:0000256" key="1">
    <source>
        <dbReference type="SAM" id="MobiDB-lite"/>
    </source>
</evidence>
<sequence length="160" mass="18337">MEDDQMELQLLPTPHPRGSRSRDPTWSSGSIRFQSDNTRYQMGPSLDLQLSNSSRPVGSSLDDCILGDLSHKGSTKALKWQEADQIRITSTEKAYVERVREMTQREMDLAQSELSCARHMWERAQEDVARAENMKAKATHWIDSTCMEITCQACRQTFRP</sequence>
<name>A0A124SDV8_CYNCS</name>